<evidence type="ECO:0000313" key="2">
    <source>
        <dbReference type="EMBL" id="TGV03820.1"/>
    </source>
</evidence>
<evidence type="ECO:0000256" key="1">
    <source>
        <dbReference type="SAM" id="Phobius"/>
    </source>
</evidence>
<dbReference type="Pfam" id="PF09527">
    <property type="entry name" value="ATPase_gene1"/>
    <property type="match status" value="1"/>
</dbReference>
<dbReference type="RefSeq" id="WP_135876125.1">
    <property type="nucleotide sequence ID" value="NZ_SRSO01000005.1"/>
</dbReference>
<gene>
    <name evidence="2" type="ORF">EM932_05245</name>
</gene>
<reference evidence="2 3" key="1">
    <citation type="submission" date="2019-04" db="EMBL/GenBank/DDBJ databases">
        <authorList>
            <person name="Liu A."/>
        </authorList>
    </citation>
    <scope>NUCLEOTIDE SEQUENCE [LARGE SCALE GENOMIC DNA]</scope>
    <source>
        <strain evidence="2 3">RZ03</strain>
    </source>
</reference>
<comment type="caution">
    <text evidence="2">The sequence shown here is derived from an EMBL/GenBank/DDBJ whole genome shotgun (WGS) entry which is preliminary data.</text>
</comment>
<dbReference type="Proteomes" id="UP000307602">
    <property type="component" value="Unassembled WGS sequence"/>
</dbReference>
<keyword evidence="1" id="KW-0812">Transmembrane</keyword>
<dbReference type="EMBL" id="SRSO01000005">
    <property type="protein sequence ID" value="TGV03820.1"/>
    <property type="molecule type" value="Genomic_DNA"/>
</dbReference>
<feature type="transmembrane region" description="Helical" evidence="1">
    <location>
        <begin position="21"/>
        <end position="40"/>
    </location>
</feature>
<evidence type="ECO:0000313" key="3">
    <source>
        <dbReference type="Proteomes" id="UP000307602"/>
    </source>
</evidence>
<keyword evidence="1" id="KW-1133">Transmembrane helix</keyword>
<dbReference type="InterPro" id="IPR032820">
    <property type="entry name" value="ATPase_put"/>
</dbReference>
<accession>A0A4S1E006</accession>
<keyword evidence="1" id="KW-0472">Membrane</keyword>
<dbReference type="OrthoDB" id="9798708at2"/>
<dbReference type="AlphaFoldDB" id="A0A4S1E006"/>
<keyword evidence="3" id="KW-1185">Reference proteome</keyword>
<organism evidence="2 3">
    <name type="scientific">Flavivirga rizhaonensis</name>
    <dbReference type="NCBI Taxonomy" id="2559571"/>
    <lineage>
        <taxon>Bacteria</taxon>
        <taxon>Pseudomonadati</taxon>
        <taxon>Bacteroidota</taxon>
        <taxon>Flavobacteriia</taxon>
        <taxon>Flavobacteriales</taxon>
        <taxon>Flavobacteriaceae</taxon>
        <taxon>Flavivirga</taxon>
    </lineage>
</organism>
<name>A0A4S1E006_9FLAO</name>
<sequence length="80" mass="9019">MDNNSKKDQKPKKQLSNYARFSGIAIQMFAIIGVGTFSGVKLDEKFPNENNLYTIFMSLTSVIFAIIFVIRRIIAASKNN</sequence>
<protein>
    <submittedName>
        <fullName evidence="2">AtpZ/AtpI family protein</fullName>
    </submittedName>
</protein>
<feature type="transmembrane region" description="Helical" evidence="1">
    <location>
        <begin position="52"/>
        <end position="70"/>
    </location>
</feature>
<proteinExistence type="predicted"/>